<dbReference type="AlphaFoldDB" id="A0ABD6EGA6"/>
<evidence type="ECO:0000313" key="2">
    <source>
        <dbReference type="EMBL" id="MFH4976369.1"/>
    </source>
</evidence>
<comment type="caution">
    <text evidence="2">The sequence shown here is derived from an EMBL/GenBank/DDBJ whole genome shotgun (WGS) entry which is preliminary data.</text>
</comment>
<protein>
    <submittedName>
        <fullName evidence="2">Uncharacterized protein</fullName>
    </submittedName>
</protein>
<evidence type="ECO:0000256" key="1">
    <source>
        <dbReference type="SAM" id="SignalP"/>
    </source>
</evidence>
<dbReference type="EMBL" id="JBGFUD010001500">
    <property type="protein sequence ID" value="MFH4976369.1"/>
    <property type="molecule type" value="Genomic_DNA"/>
</dbReference>
<keyword evidence="3" id="KW-1185">Reference proteome</keyword>
<feature type="chain" id="PRO_5044813764" evidence="1">
    <location>
        <begin position="29"/>
        <end position="66"/>
    </location>
</feature>
<accession>A0ABD6EGA6</accession>
<organism evidence="2 3">
    <name type="scientific">Gnathostoma spinigerum</name>
    <dbReference type="NCBI Taxonomy" id="75299"/>
    <lineage>
        <taxon>Eukaryota</taxon>
        <taxon>Metazoa</taxon>
        <taxon>Ecdysozoa</taxon>
        <taxon>Nematoda</taxon>
        <taxon>Chromadorea</taxon>
        <taxon>Rhabditida</taxon>
        <taxon>Spirurina</taxon>
        <taxon>Gnathostomatomorpha</taxon>
        <taxon>Gnathostomatoidea</taxon>
        <taxon>Gnathostomatidae</taxon>
        <taxon>Gnathostoma</taxon>
    </lineage>
</organism>
<keyword evidence="1" id="KW-0732">Signal</keyword>
<gene>
    <name evidence="2" type="ORF">AB6A40_003078</name>
</gene>
<name>A0ABD6EGA6_9BILA</name>
<dbReference type="Proteomes" id="UP001608902">
    <property type="component" value="Unassembled WGS sequence"/>
</dbReference>
<feature type="signal peptide" evidence="1">
    <location>
        <begin position="1"/>
        <end position="28"/>
    </location>
</feature>
<sequence>MLSHHKRMNSKFLLIFILLVILLMTTLAAPHIHCAGLPEGLCNLQAGAGLMNDVAFDDGFHQFYRK</sequence>
<proteinExistence type="predicted"/>
<reference evidence="2 3" key="1">
    <citation type="submission" date="2024-08" db="EMBL/GenBank/DDBJ databases">
        <title>Gnathostoma spinigerum genome.</title>
        <authorList>
            <person name="Gonzalez-Bertolin B."/>
            <person name="Monzon S."/>
            <person name="Zaballos A."/>
            <person name="Jimenez P."/>
            <person name="Dekumyoy P."/>
            <person name="Varona S."/>
            <person name="Cuesta I."/>
            <person name="Sumanam S."/>
            <person name="Adisakwattana P."/>
            <person name="Gasser R.B."/>
            <person name="Hernandez-Gonzalez A."/>
            <person name="Young N.D."/>
            <person name="Perteguer M.J."/>
        </authorList>
    </citation>
    <scope>NUCLEOTIDE SEQUENCE [LARGE SCALE GENOMIC DNA]</scope>
    <source>
        <strain evidence="2">AL3</strain>
        <tissue evidence="2">Liver</tissue>
    </source>
</reference>
<evidence type="ECO:0000313" key="3">
    <source>
        <dbReference type="Proteomes" id="UP001608902"/>
    </source>
</evidence>